<dbReference type="SUPFAM" id="SSF50978">
    <property type="entry name" value="WD40 repeat-like"/>
    <property type="match status" value="1"/>
</dbReference>
<comment type="caution">
    <text evidence="4">The sequence shown here is derived from an EMBL/GenBank/DDBJ whole genome shotgun (WGS) entry which is preliminary data.</text>
</comment>
<proteinExistence type="predicted"/>
<dbReference type="OrthoDB" id="10265988at2759"/>
<evidence type="ECO:0000313" key="4">
    <source>
        <dbReference type="EMBL" id="KAA6370535.1"/>
    </source>
</evidence>
<evidence type="ECO:0000313" key="5">
    <source>
        <dbReference type="Proteomes" id="UP000324800"/>
    </source>
</evidence>
<dbReference type="InterPro" id="IPR015943">
    <property type="entry name" value="WD40/YVTN_repeat-like_dom_sf"/>
</dbReference>
<sequence length="340" mass="38105">MARNSQVKAVTPISNDQFASAGYDNTAKVWTRLNPSAHEFRELRRFIGHTGAVYAVTYIQNCEKYPNGALATGSYDHSACLFSFFIGKLVFIEQILQQMIIWNFETAEPIHICKGHIDTVNVVKYWSERDVVVTGSWDNTIKVWKSGVCIQTLVGHTGQIQSLLVMPDGHTIISASNDTKIIIWVDGIAIEYLDIHKQPVRSLSFCNDDTFVSCGNDGKIVHWSEEGELIKAEHISNAVLYSICSVGKIDNKQIVAVGSEDRSVAIFDLEAFTKRAVLIHPKSVTCVSAFSNGDIITACYDGGLRIWSNDPKRKQGNEDLMKQHEEELQLFDLKQIQLDY</sequence>
<evidence type="ECO:0000256" key="2">
    <source>
        <dbReference type="ARBA" id="ARBA00022737"/>
    </source>
</evidence>
<name>A0A5J4ULE2_9EUKA</name>
<dbReference type="PROSITE" id="PS50294">
    <property type="entry name" value="WD_REPEATS_REGION"/>
    <property type="match status" value="2"/>
</dbReference>
<reference evidence="4 5" key="1">
    <citation type="submission" date="2019-03" db="EMBL/GenBank/DDBJ databases">
        <title>Single cell metagenomics reveals metabolic interactions within the superorganism composed of flagellate Streblomastix strix and complex community of Bacteroidetes bacteria on its surface.</title>
        <authorList>
            <person name="Treitli S.C."/>
            <person name="Kolisko M."/>
            <person name="Husnik F."/>
            <person name="Keeling P."/>
            <person name="Hampl V."/>
        </authorList>
    </citation>
    <scope>NUCLEOTIDE SEQUENCE [LARGE SCALE GENOMIC DNA]</scope>
    <source>
        <strain evidence="4">ST1C</strain>
    </source>
</reference>
<gene>
    <name evidence="4" type="ORF">EZS28_033939</name>
</gene>
<dbReference type="AlphaFoldDB" id="A0A5J4ULE2"/>
<dbReference type="Gene3D" id="2.130.10.10">
    <property type="entry name" value="YVTN repeat-like/Quinoprotein amine dehydrogenase"/>
    <property type="match status" value="2"/>
</dbReference>
<dbReference type="PANTHER" id="PTHR19848:SF8">
    <property type="entry name" value="F-BOX AND WD REPEAT DOMAIN CONTAINING 7"/>
    <property type="match status" value="1"/>
</dbReference>
<dbReference type="SMART" id="SM00320">
    <property type="entry name" value="WD40"/>
    <property type="match status" value="6"/>
</dbReference>
<keyword evidence="1 3" id="KW-0853">WD repeat</keyword>
<protein>
    <submittedName>
        <fullName evidence="4">Putative phospholipase A-2-activating protein</fullName>
    </submittedName>
</protein>
<dbReference type="PROSITE" id="PS50082">
    <property type="entry name" value="WD_REPEATS_2"/>
    <property type="match status" value="2"/>
</dbReference>
<dbReference type="InterPro" id="IPR001680">
    <property type="entry name" value="WD40_rpt"/>
</dbReference>
<dbReference type="EMBL" id="SNRW01015288">
    <property type="protein sequence ID" value="KAA6370535.1"/>
    <property type="molecule type" value="Genomic_DNA"/>
</dbReference>
<keyword evidence="2" id="KW-0677">Repeat</keyword>
<evidence type="ECO:0000256" key="1">
    <source>
        <dbReference type="ARBA" id="ARBA00022574"/>
    </source>
</evidence>
<dbReference type="CDD" id="cd00200">
    <property type="entry name" value="WD40"/>
    <property type="match status" value="1"/>
</dbReference>
<dbReference type="Proteomes" id="UP000324800">
    <property type="component" value="Unassembled WGS sequence"/>
</dbReference>
<dbReference type="PANTHER" id="PTHR19848">
    <property type="entry name" value="WD40 REPEAT PROTEIN"/>
    <property type="match status" value="1"/>
</dbReference>
<evidence type="ECO:0000256" key="3">
    <source>
        <dbReference type="PROSITE-ProRule" id="PRU00221"/>
    </source>
</evidence>
<dbReference type="InterPro" id="IPR036322">
    <property type="entry name" value="WD40_repeat_dom_sf"/>
</dbReference>
<feature type="repeat" description="WD" evidence="3">
    <location>
        <begin position="113"/>
        <end position="145"/>
    </location>
</feature>
<organism evidence="4 5">
    <name type="scientific">Streblomastix strix</name>
    <dbReference type="NCBI Taxonomy" id="222440"/>
    <lineage>
        <taxon>Eukaryota</taxon>
        <taxon>Metamonada</taxon>
        <taxon>Preaxostyla</taxon>
        <taxon>Oxymonadida</taxon>
        <taxon>Streblomastigidae</taxon>
        <taxon>Streblomastix</taxon>
    </lineage>
</organism>
<accession>A0A5J4ULE2</accession>
<feature type="repeat" description="WD" evidence="3">
    <location>
        <begin position="153"/>
        <end position="184"/>
    </location>
</feature>
<dbReference type="Pfam" id="PF00400">
    <property type="entry name" value="WD40"/>
    <property type="match status" value="6"/>
</dbReference>